<keyword evidence="7" id="KW-0677">Repeat</keyword>
<dbReference type="PROSITE" id="PS50011">
    <property type="entry name" value="PROTEIN_KINASE_DOM"/>
    <property type="match status" value="1"/>
</dbReference>
<evidence type="ECO:0000256" key="6">
    <source>
        <dbReference type="ARBA" id="ARBA00022692"/>
    </source>
</evidence>
<comment type="subcellular location">
    <subcellularLocation>
        <location evidence="1">Membrane</location>
    </subcellularLocation>
</comment>
<dbReference type="Gene3D" id="1.10.510.10">
    <property type="entry name" value="Transferase(Phosphotransferase) domain 1"/>
    <property type="match status" value="1"/>
</dbReference>
<evidence type="ECO:0000256" key="8">
    <source>
        <dbReference type="ARBA" id="ARBA00022741"/>
    </source>
</evidence>
<evidence type="ECO:0000313" key="19">
    <source>
        <dbReference type="RefSeq" id="XP_060672825.1"/>
    </source>
</evidence>
<feature type="binding site" evidence="15">
    <location>
        <position position="207"/>
    </location>
    <ligand>
        <name>ATP</name>
        <dbReference type="ChEBI" id="CHEBI:30616"/>
    </ligand>
</feature>
<dbReference type="InterPro" id="IPR017441">
    <property type="entry name" value="Protein_kinase_ATP_BS"/>
</dbReference>
<dbReference type="PANTHER" id="PTHR48005:SF16">
    <property type="entry name" value="MDIS1-INTERACTING RECEPTOR LIKE KINASE 2-LIKE ISOFORM X1"/>
    <property type="match status" value="1"/>
</dbReference>
<keyword evidence="5" id="KW-0808">Transferase</keyword>
<keyword evidence="12 16" id="KW-0472">Membrane</keyword>
<evidence type="ECO:0000256" key="10">
    <source>
        <dbReference type="ARBA" id="ARBA00022840"/>
    </source>
</evidence>
<feature type="transmembrane region" description="Helical" evidence="16">
    <location>
        <begin position="111"/>
        <end position="135"/>
    </location>
</feature>
<dbReference type="GeneID" id="132803599"/>
<evidence type="ECO:0000256" key="4">
    <source>
        <dbReference type="ARBA" id="ARBA00022614"/>
    </source>
</evidence>
<dbReference type="InterPro" id="IPR011009">
    <property type="entry name" value="Kinase-like_dom_sf"/>
</dbReference>
<dbReference type="EC" id="2.7.11.1" evidence="2"/>
<evidence type="ECO:0000256" key="12">
    <source>
        <dbReference type="ARBA" id="ARBA00023136"/>
    </source>
</evidence>
<feature type="domain" description="Protein kinase" evidence="17">
    <location>
        <begin position="179"/>
        <end position="299"/>
    </location>
</feature>
<sequence>MNYLDLSHNQLNGTIPNKICTLSFTILYLAYNNLSGSIPSSLRSCYLIDLSYNRLKGPVPDELANHFSVGAFVGIQDLCSSVTGIRPRLQNSQPTNQGVGAENHKNKKFSYIIRAIVPILVFLAFLSVMLGALYYTRQIKNNKNQPVFETRVKNGDIFFIWNYDGKIAYHGIIEATEDFDIRYCIGTGGYGSVHKAQLPDGRVVALKKLHGSEVEQQNLRKSFMSEVKTLTEVRHRNIVRLHGFCLHKRCMFFIYEYMERGSLFCVLNNDAEAVELDWSKRVNIIKGIVHALCYISSTL</sequence>
<reference evidence="19" key="1">
    <citation type="submission" date="2025-08" db="UniProtKB">
        <authorList>
            <consortium name="RefSeq"/>
        </authorList>
    </citation>
    <scope>IDENTIFICATION</scope>
    <source>
        <tissue evidence="19">Seedling</tissue>
    </source>
</reference>
<evidence type="ECO:0000256" key="11">
    <source>
        <dbReference type="ARBA" id="ARBA00022989"/>
    </source>
</evidence>
<protein>
    <recommendedName>
        <fullName evidence="2">non-specific serine/threonine protein kinase</fullName>
        <ecNumber evidence="2">2.7.11.1</ecNumber>
    </recommendedName>
</protein>
<comment type="catalytic activity">
    <reaction evidence="14">
        <text>L-seryl-[protein] + ATP = O-phospho-L-seryl-[protein] + ADP + H(+)</text>
        <dbReference type="Rhea" id="RHEA:17989"/>
        <dbReference type="Rhea" id="RHEA-COMP:9863"/>
        <dbReference type="Rhea" id="RHEA-COMP:11604"/>
        <dbReference type="ChEBI" id="CHEBI:15378"/>
        <dbReference type="ChEBI" id="CHEBI:29999"/>
        <dbReference type="ChEBI" id="CHEBI:30616"/>
        <dbReference type="ChEBI" id="CHEBI:83421"/>
        <dbReference type="ChEBI" id="CHEBI:456216"/>
        <dbReference type="EC" id="2.7.11.1"/>
    </reaction>
</comment>
<evidence type="ECO:0000256" key="13">
    <source>
        <dbReference type="ARBA" id="ARBA00047899"/>
    </source>
</evidence>
<dbReference type="RefSeq" id="XP_060672825.1">
    <property type="nucleotide sequence ID" value="XM_060816842.1"/>
</dbReference>
<dbReference type="PANTHER" id="PTHR48005">
    <property type="entry name" value="LEUCINE RICH REPEAT KINASE 2"/>
    <property type="match status" value="1"/>
</dbReference>
<keyword evidence="11 16" id="KW-1133">Transmembrane helix</keyword>
<keyword evidence="6 16" id="KW-0812">Transmembrane</keyword>
<evidence type="ECO:0000256" key="3">
    <source>
        <dbReference type="ARBA" id="ARBA00022527"/>
    </source>
</evidence>
<evidence type="ECO:0000256" key="5">
    <source>
        <dbReference type="ARBA" id="ARBA00022679"/>
    </source>
</evidence>
<organism evidence="18 19">
    <name type="scientific">Ziziphus jujuba</name>
    <name type="common">Chinese jujube</name>
    <name type="synonym">Ziziphus sativa</name>
    <dbReference type="NCBI Taxonomy" id="326968"/>
    <lineage>
        <taxon>Eukaryota</taxon>
        <taxon>Viridiplantae</taxon>
        <taxon>Streptophyta</taxon>
        <taxon>Embryophyta</taxon>
        <taxon>Tracheophyta</taxon>
        <taxon>Spermatophyta</taxon>
        <taxon>Magnoliopsida</taxon>
        <taxon>eudicotyledons</taxon>
        <taxon>Gunneridae</taxon>
        <taxon>Pentapetalae</taxon>
        <taxon>rosids</taxon>
        <taxon>fabids</taxon>
        <taxon>Rosales</taxon>
        <taxon>Rhamnaceae</taxon>
        <taxon>Paliureae</taxon>
        <taxon>Ziziphus</taxon>
    </lineage>
</organism>
<evidence type="ECO:0000256" key="14">
    <source>
        <dbReference type="ARBA" id="ARBA00048679"/>
    </source>
</evidence>
<evidence type="ECO:0000256" key="15">
    <source>
        <dbReference type="PROSITE-ProRule" id="PRU10141"/>
    </source>
</evidence>
<dbReference type="Pfam" id="PF00560">
    <property type="entry name" value="LRR_1"/>
    <property type="match status" value="2"/>
</dbReference>
<dbReference type="InterPro" id="IPR000719">
    <property type="entry name" value="Prot_kinase_dom"/>
</dbReference>
<evidence type="ECO:0000256" key="1">
    <source>
        <dbReference type="ARBA" id="ARBA00004370"/>
    </source>
</evidence>
<name>A0ABM4A7X2_ZIZJJ</name>
<dbReference type="Proteomes" id="UP001652623">
    <property type="component" value="Chromosome 4"/>
</dbReference>
<keyword evidence="8 15" id="KW-0547">Nucleotide-binding</keyword>
<dbReference type="Pfam" id="PF00069">
    <property type="entry name" value="Pkinase"/>
    <property type="match status" value="1"/>
</dbReference>
<evidence type="ECO:0000259" key="17">
    <source>
        <dbReference type="PROSITE" id="PS50011"/>
    </source>
</evidence>
<evidence type="ECO:0000256" key="2">
    <source>
        <dbReference type="ARBA" id="ARBA00012513"/>
    </source>
</evidence>
<evidence type="ECO:0000256" key="9">
    <source>
        <dbReference type="ARBA" id="ARBA00022777"/>
    </source>
</evidence>
<keyword evidence="10 15" id="KW-0067">ATP-binding</keyword>
<keyword evidence="4" id="KW-0433">Leucine-rich repeat</keyword>
<dbReference type="InterPro" id="IPR001611">
    <property type="entry name" value="Leu-rich_rpt"/>
</dbReference>
<gene>
    <name evidence="19" type="primary">LOC132803599</name>
</gene>
<keyword evidence="18" id="KW-1185">Reference proteome</keyword>
<dbReference type="PROSITE" id="PS00107">
    <property type="entry name" value="PROTEIN_KINASE_ATP"/>
    <property type="match status" value="1"/>
</dbReference>
<dbReference type="InterPro" id="IPR051420">
    <property type="entry name" value="Ser_Thr_Kinases_DiverseReg"/>
</dbReference>
<dbReference type="Gene3D" id="3.80.10.10">
    <property type="entry name" value="Ribonuclease Inhibitor"/>
    <property type="match status" value="1"/>
</dbReference>
<dbReference type="SUPFAM" id="SSF52058">
    <property type="entry name" value="L domain-like"/>
    <property type="match status" value="1"/>
</dbReference>
<evidence type="ECO:0000256" key="7">
    <source>
        <dbReference type="ARBA" id="ARBA00022737"/>
    </source>
</evidence>
<keyword evidence="9" id="KW-0418">Kinase</keyword>
<evidence type="ECO:0000256" key="16">
    <source>
        <dbReference type="SAM" id="Phobius"/>
    </source>
</evidence>
<dbReference type="SUPFAM" id="SSF56112">
    <property type="entry name" value="Protein kinase-like (PK-like)"/>
    <property type="match status" value="1"/>
</dbReference>
<accession>A0ABM4A7X2</accession>
<keyword evidence="3" id="KW-0723">Serine/threonine-protein kinase</keyword>
<dbReference type="InterPro" id="IPR032675">
    <property type="entry name" value="LRR_dom_sf"/>
</dbReference>
<evidence type="ECO:0000313" key="18">
    <source>
        <dbReference type="Proteomes" id="UP001652623"/>
    </source>
</evidence>
<comment type="catalytic activity">
    <reaction evidence="13">
        <text>L-threonyl-[protein] + ATP = O-phospho-L-threonyl-[protein] + ADP + H(+)</text>
        <dbReference type="Rhea" id="RHEA:46608"/>
        <dbReference type="Rhea" id="RHEA-COMP:11060"/>
        <dbReference type="Rhea" id="RHEA-COMP:11605"/>
        <dbReference type="ChEBI" id="CHEBI:15378"/>
        <dbReference type="ChEBI" id="CHEBI:30013"/>
        <dbReference type="ChEBI" id="CHEBI:30616"/>
        <dbReference type="ChEBI" id="CHEBI:61977"/>
        <dbReference type="ChEBI" id="CHEBI:456216"/>
        <dbReference type="EC" id="2.7.11.1"/>
    </reaction>
</comment>
<proteinExistence type="predicted"/>